<dbReference type="NCBIfam" id="TIGR01744">
    <property type="entry name" value="XPRTase"/>
    <property type="match status" value="1"/>
</dbReference>
<dbReference type="CDD" id="cd06223">
    <property type="entry name" value="PRTases_typeI"/>
    <property type="match status" value="1"/>
</dbReference>
<evidence type="ECO:0000256" key="1">
    <source>
        <dbReference type="ARBA" id="ARBA00022490"/>
    </source>
</evidence>
<comment type="caution">
    <text evidence="7">The sequence shown here is derived from an EMBL/GenBank/DDBJ whole genome shotgun (WGS) entry which is preliminary data.</text>
</comment>
<dbReference type="PATRIC" id="fig|1184387.3.peg.1999"/>
<evidence type="ECO:0000256" key="2">
    <source>
        <dbReference type="ARBA" id="ARBA00022676"/>
    </source>
</evidence>
<name>A0A101HLK3_9BACT</name>
<protein>
    <recommendedName>
        <fullName evidence="5">Xanthine phosphoribosyltransferase</fullName>
        <ecNumber evidence="5">2.4.2.22</ecNumber>
    </recommendedName>
</protein>
<dbReference type="Proteomes" id="UP000054092">
    <property type="component" value="Unassembled WGS sequence"/>
</dbReference>
<dbReference type="PANTHER" id="PTHR43864">
    <property type="entry name" value="HYPOXANTHINE/GUANINE PHOSPHORIBOSYLTRANSFERASE"/>
    <property type="match status" value="1"/>
</dbReference>
<evidence type="ECO:0000259" key="6">
    <source>
        <dbReference type="Pfam" id="PF00156"/>
    </source>
</evidence>
<evidence type="ECO:0000313" key="8">
    <source>
        <dbReference type="Proteomes" id="UP000054092"/>
    </source>
</evidence>
<reference evidence="8" key="1">
    <citation type="journal article" date="2015" name="MBio">
        <title>Genome-Resolved Metagenomic Analysis Reveals Roles for Candidate Phyla and Other Microbial Community Members in Biogeochemical Transformations in Oil Reservoirs.</title>
        <authorList>
            <person name="Hu P."/>
            <person name="Tom L."/>
            <person name="Singh A."/>
            <person name="Thomas B.C."/>
            <person name="Baker B.J."/>
            <person name="Piceno Y.M."/>
            <person name="Andersen G.L."/>
            <person name="Banfield J.F."/>
        </authorList>
    </citation>
    <scope>NUCLEOTIDE SEQUENCE [LARGE SCALE GENOMIC DNA]</scope>
</reference>
<evidence type="ECO:0000256" key="4">
    <source>
        <dbReference type="ARBA" id="ARBA00022726"/>
    </source>
</evidence>
<accession>A0A101HLK3</accession>
<evidence type="ECO:0000256" key="5">
    <source>
        <dbReference type="NCBIfam" id="TIGR01744"/>
    </source>
</evidence>
<evidence type="ECO:0000256" key="3">
    <source>
        <dbReference type="ARBA" id="ARBA00022679"/>
    </source>
</evidence>
<sequence length="201" mass="21826">MNKSNLSRKEIVSSLEEAVRSRGSVMGNGILRVDSFLNHQIDPLLMKSAGELIADFFRDYEVTKVLTAESSGIAPSLMAACDLGAQLVFARKRRPITMQHYLSESAPSHTKGGVVELNVSLDYLGKEDRVIIVDDFLASGKTIEALATLTLRTGASLVGFAAVIEKTFEEGRSLLEKFSVPVLGIVRISSLNPLSFAQNQP</sequence>
<keyword evidence="1" id="KW-0963">Cytoplasm</keyword>
<dbReference type="EC" id="2.4.2.22" evidence="5"/>
<dbReference type="NCBIfam" id="NF006671">
    <property type="entry name" value="PRK09219.1"/>
    <property type="match status" value="1"/>
</dbReference>
<dbReference type="GO" id="GO:0006166">
    <property type="term" value="P:purine ribonucleoside salvage"/>
    <property type="evidence" value="ECO:0007669"/>
    <property type="project" value="UniProtKB-KW"/>
</dbReference>
<dbReference type="InterPro" id="IPR000836">
    <property type="entry name" value="PRTase_dom"/>
</dbReference>
<dbReference type="GO" id="GO:0000310">
    <property type="term" value="F:xanthine phosphoribosyltransferase activity"/>
    <property type="evidence" value="ECO:0007669"/>
    <property type="project" value="UniProtKB-UniRule"/>
</dbReference>
<dbReference type="InterPro" id="IPR029057">
    <property type="entry name" value="PRTase-like"/>
</dbReference>
<keyword evidence="2 7" id="KW-0328">Glycosyltransferase</keyword>
<dbReference type="Gene3D" id="3.40.50.2020">
    <property type="match status" value="1"/>
</dbReference>
<dbReference type="InterPro" id="IPR010079">
    <property type="entry name" value="Xanthine_PRibTrfase"/>
</dbReference>
<feature type="domain" description="Phosphoribosyltransferase" evidence="6">
    <location>
        <begin position="44"/>
        <end position="167"/>
    </location>
</feature>
<dbReference type="SUPFAM" id="SSF53271">
    <property type="entry name" value="PRTase-like"/>
    <property type="match status" value="1"/>
</dbReference>
<dbReference type="GO" id="GO:0046110">
    <property type="term" value="P:xanthine metabolic process"/>
    <property type="evidence" value="ECO:0007669"/>
    <property type="project" value="UniProtKB-UniRule"/>
</dbReference>
<gene>
    <name evidence="7" type="ORF">XD94_1513</name>
</gene>
<keyword evidence="3 7" id="KW-0808">Transferase</keyword>
<organism evidence="7 8">
    <name type="scientific">Mesotoga prima</name>
    <dbReference type="NCBI Taxonomy" id="1184387"/>
    <lineage>
        <taxon>Bacteria</taxon>
        <taxon>Thermotogati</taxon>
        <taxon>Thermotogota</taxon>
        <taxon>Thermotogae</taxon>
        <taxon>Kosmotogales</taxon>
        <taxon>Kosmotogaceae</taxon>
        <taxon>Mesotoga</taxon>
    </lineage>
</organism>
<dbReference type="AlphaFoldDB" id="A0A101HLK3"/>
<dbReference type="InterPro" id="IPR050118">
    <property type="entry name" value="Pur/Pyrimidine_PRTase"/>
</dbReference>
<dbReference type="PANTHER" id="PTHR43864:SF1">
    <property type="entry name" value="XANTHINE PHOSPHORIBOSYLTRANSFERASE"/>
    <property type="match status" value="1"/>
</dbReference>
<dbReference type="EMBL" id="LGGP01000304">
    <property type="protein sequence ID" value="KUK79055.1"/>
    <property type="molecule type" value="Genomic_DNA"/>
</dbReference>
<dbReference type="Pfam" id="PF00156">
    <property type="entry name" value="Pribosyltran"/>
    <property type="match status" value="1"/>
</dbReference>
<keyword evidence="4" id="KW-0660">Purine salvage</keyword>
<proteinExistence type="predicted"/>
<evidence type="ECO:0000313" key="7">
    <source>
        <dbReference type="EMBL" id="KUK79055.1"/>
    </source>
</evidence>